<evidence type="ECO:0000256" key="3">
    <source>
        <dbReference type="ARBA" id="ARBA00022989"/>
    </source>
</evidence>
<dbReference type="PANTHER" id="PTHR46641:SF14">
    <property type="entry name" value="G-PROTEIN COUPLED RECEPTORS FAMILY 1 PROFILE DOMAIN-CONTAINING PROTEIN"/>
    <property type="match status" value="1"/>
</dbReference>
<feature type="transmembrane region" description="Helical" evidence="6">
    <location>
        <begin position="400"/>
        <end position="421"/>
    </location>
</feature>
<dbReference type="AlphaFoldDB" id="A0A0V1H3I4"/>
<protein>
    <submittedName>
        <fullName evidence="8">FMRFamide receptor</fullName>
    </submittedName>
</protein>
<dbReference type="EMBL" id="JYDP01000146">
    <property type="protein sequence ID" value="KRZ05099.1"/>
    <property type="molecule type" value="Genomic_DNA"/>
</dbReference>
<feature type="transmembrane region" description="Helical" evidence="6">
    <location>
        <begin position="750"/>
        <end position="772"/>
    </location>
</feature>
<keyword evidence="9" id="KW-1185">Reference proteome</keyword>
<comment type="subcellular location">
    <subcellularLocation>
        <location evidence="1">Membrane</location>
    </subcellularLocation>
</comment>
<dbReference type="SUPFAM" id="SSF81321">
    <property type="entry name" value="Family A G protein-coupled receptor-like"/>
    <property type="match status" value="1"/>
</dbReference>
<dbReference type="PROSITE" id="PS00237">
    <property type="entry name" value="G_PROTEIN_RECEP_F1_1"/>
    <property type="match status" value="1"/>
</dbReference>
<feature type="transmembrane region" description="Helical" evidence="6">
    <location>
        <begin position="474"/>
        <end position="497"/>
    </location>
</feature>
<dbReference type="PANTHER" id="PTHR46641">
    <property type="entry name" value="FMRFAMIDE RECEPTOR-RELATED"/>
    <property type="match status" value="1"/>
</dbReference>
<proteinExistence type="inferred from homology"/>
<dbReference type="GO" id="GO:0004930">
    <property type="term" value="F:G protein-coupled receptor activity"/>
    <property type="evidence" value="ECO:0007669"/>
    <property type="project" value="UniProtKB-KW"/>
</dbReference>
<feature type="transmembrane region" description="Helical" evidence="6">
    <location>
        <begin position="592"/>
        <end position="611"/>
    </location>
</feature>
<name>A0A0V1H3I4_9BILA</name>
<keyword evidence="5" id="KW-0807">Transducer</keyword>
<dbReference type="InterPro" id="IPR000276">
    <property type="entry name" value="GPCR_Rhodpsn"/>
</dbReference>
<keyword evidence="5 8" id="KW-0675">Receptor</keyword>
<evidence type="ECO:0000313" key="9">
    <source>
        <dbReference type="Proteomes" id="UP000055024"/>
    </source>
</evidence>
<accession>A0A0V1H3I4</accession>
<comment type="similarity">
    <text evidence="5">Belongs to the G-protein coupled receptor 1 family.</text>
</comment>
<reference evidence="8 9" key="1">
    <citation type="submission" date="2015-01" db="EMBL/GenBank/DDBJ databases">
        <title>Evolution of Trichinella species and genotypes.</title>
        <authorList>
            <person name="Korhonen P.K."/>
            <person name="Edoardo P."/>
            <person name="Giuseppe L.R."/>
            <person name="Gasser R.B."/>
        </authorList>
    </citation>
    <scope>NUCLEOTIDE SEQUENCE [LARGE SCALE GENOMIC DNA]</scope>
    <source>
        <strain evidence="8">ISS1029</strain>
    </source>
</reference>
<dbReference type="Gene3D" id="1.20.1070.10">
    <property type="entry name" value="Rhodopsin 7-helix transmembrane proteins"/>
    <property type="match status" value="1"/>
</dbReference>
<sequence>MQKKKKERHPIMDRSAPAILTTDDKIDCQARQYLTQLTRRTSNFSNYHLQKSPAIEGDMKQFDCNKKDIFSKICFTSVFYLLISVQHFSIHTALHVIQQLTNNNIKISIDRMPKFIKRKKCLGMMELLKNFFIIIVTGDICLLTCLQKFVEKMNPESSNSLPSSSSEYAAVNVTNNQSTKGSENLQPNLRYVCRVFTSFKSCTNSCSSPVALNVLQNGFVGFNFICIERQEEFFEYAPCLEEKEALISRMCKNELRLSELAFHSLQHMMNSKSTHRETILLDFCRNTSLIVMCVLPATRAECGYGSADLMREFIALTFRNIYEFLETFPNVNTDDHNSCYLLMRLLTTFDLNEKVLPTKLEEQATPINVWSKQGNIHKAKIANSYRPINRRHRISSSTTAFAEMSKLLAVLSFALFIFLLYSFQWLACSRQVAIHCDSQSSLVCLNKAMQAFNESSECGEGWPSGPADYITQLVFGPILASFVFISVISNIVCIIVLHRSRQWPRLNTCLIALAAWEIVLMCASFFLYSFPVLLYHNSPVNGPYVKTYAYWYTAANMANQAAVWVVLVMAIDRYFAICHPLKHRRFGDTARGKILLLVSTFAIIHATPRFFEVSVVYCSPVDNSTPVVTVVPSGLQQNYIYRMLYKVIGGMLLYSVGPFLVLSFIAAQVSKHMSKYAITRRKLIQEESPGMQARLSVSSTSDKVRDQNRDQLLLIMIIKFLTCHSLPTALDVMETVVPAELFASVTISRLIDVSNILVMINAGCNVFIYIACSQNFRHQISLHLLRSRRFSQPFYQSSTRDIRRHGYDYTPRNSKQLVV</sequence>
<dbReference type="Pfam" id="PF00001">
    <property type="entry name" value="7tm_1"/>
    <property type="match status" value="1"/>
</dbReference>
<dbReference type="PROSITE" id="PS50262">
    <property type="entry name" value="G_PROTEIN_RECEP_F1_2"/>
    <property type="match status" value="1"/>
</dbReference>
<evidence type="ECO:0000313" key="8">
    <source>
        <dbReference type="EMBL" id="KRZ05099.1"/>
    </source>
</evidence>
<dbReference type="CDD" id="cd14978">
    <property type="entry name" value="7tmA_FMRFamide_R-like"/>
    <property type="match status" value="1"/>
</dbReference>
<dbReference type="PRINTS" id="PR00237">
    <property type="entry name" value="GPCRRHODOPSN"/>
</dbReference>
<comment type="caution">
    <text evidence="8">The sequence shown here is derived from an EMBL/GenBank/DDBJ whole genome shotgun (WGS) entry which is preliminary data.</text>
</comment>
<dbReference type="STRING" id="268475.A0A0V1H3I4"/>
<evidence type="ECO:0000256" key="5">
    <source>
        <dbReference type="RuleBase" id="RU000688"/>
    </source>
</evidence>
<dbReference type="OrthoDB" id="10011262at2759"/>
<keyword evidence="2 5" id="KW-0812">Transmembrane</keyword>
<feature type="transmembrane region" description="Helical" evidence="6">
    <location>
        <begin position="550"/>
        <end position="571"/>
    </location>
</feature>
<gene>
    <name evidence="8" type="primary">FR</name>
    <name evidence="8" type="ORF">T11_8393</name>
</gene>
<feature type="transmembrane region" description="Helical" evidence="6">
    <location>
        <begin position="712"/>
        <end position="730"/>
    </location>
</feature>
<keyword evidence="4 6" id="KW-0472">Membrane</keyword>
<evidence type="ECO:0000256" key="6">
    <source>
        <dbReference type="SAM" id="Phobius"/>
    </source>
</evidence>
<evidence type="ECO:0000256" key="1">
    <source>
        <dbReference type="ARBA" id="ARBA00004370"/>
    </source>
</evidence>
<evidence type="ECO:0000256" key="2">
    <source>
        <dbReference type="ARBA" id="ARBA00022692"/>
    </source>
</evidence>
<dbReference type="GO" id="GO:0016020">
    <property type="term" value="C:membrane"/>
    <property type="evidence" value="ECO:0007669"/>
    <property type="project" value="UniProtKB-SubCell"/>
</dbReference>
<keyword evidence="3 6" id="KW-1133">Transmembrane helix</keyword>
<feature type="transmembrane region" description="Helical" evidence="6">
    <location>
        <begin position="643"/>
        <end position="667"/>
    </location>
</feature>
<evidence type="ECO:0000256" key="4">
    <source>
        <dbReference type="ARBA" id="ARBA00023136"/>
    </source>
</evidence>
<feature type="transmembrane region" description="Helical" evidence="6">
    <location>
        <begin position="69"/>
        <end position="90"/>
    </location>
</feature>
<keyword evidence="5" id="KW-0297">G-protein coupled receptor</keyword>
<feature type="domain" description="G-protein coupled receptors family 1 profile" evidence="7">
    <location>
        <begin position="489"/>
        <end position="769"/>
    </location>
</feature>
<dbReference type="Proteomes" id="UP000055024">
    <property type="component" value="Unassembled WGS sequence"/>
</dbReference>
<dbReference type="InterPro" id="IPR052954">
    <property type="entry name" value="GPCR-Ligand_Int"/>
</dbReference>
<organism evidence="8 9">
    <name type="scientific">Trichinella zimbabwensis</name>
    <dbReference type="NCBI Taxonomy" id="268475"/>
    <lineage>
        <taxon>Eukaryota</taxon>
        <taxon>Metazoa</taxon>
        <taxon>Ecdysozoa</taxon>
        <taxon>Nematoda</taxon>
        <taxon>Enoplea</taxon>
        <taxon>Dorylaimia</taxon>
        <taxon>Trichinellida</taxon>
        <taxon>Trichinellidae</taxon>
        <taxon>Trichinella</taxon>
    </lineage>
</organism>
<feature type="transmembrane region" description="Helical" evidence="6">
    <location>
        <begin position="127"/>
        <end position="146"/>
    </location>
</feature>
<evidence type="ECO:0000259" key="7">
    <source>
        <dbReference type="PROSITE" id="PS50262"/>
    </source>
</evidence>
<feature type="transmembrane region" description="Helical" evidence="6">
    <location>
        <begin position="509"/>
        <end position="530"/>
    </location>
</feature>
<dbReference type="InterPro" id="IPR017452">
    <property type="entry name" value="GPCR_Rhodpsn_7TM"/>
</dbReference>